<keyword evidence="1" id="KW-0732">Signal</keyword>
<name>A0A0B6ZW91_9EUPU</name>
<evidence type="ECO:0008006" key="3">
    <source>
        <dbReference type="Google" id="ProtNLM"/>
    </source>
</evidence>
<protein>
    <recommendedName>
        <fullName evidence="3">Single domain-containing protein</fullName>
    </recommendedName>
</protein>
<evidence type="ECO:0000313" key="2">
    <source>
        <dbReference type="EMBL" id="CEK72637.1"/>
    </source>
</evidence>
<dbReference type="AlphaFoldDB" id="A0A0B6ZW91"/>
<reference evidence="2" key="1">
    <citation type="submission" date="2014-12" db="EMBL/GenBank/DDBJ databases">
        <title>Insight into the proteome of Arion vulgaris.</title>
        <authorList>
            <person name="Aradska J."/>
            <person name="Bulat T."/>
            <person name="Smidak R."/>
            <person name="Sarate P."/>
            <person name="Gangsoo J."/>
            <person name="Sialana F."/>
            <person name="Bilban M."/>
            <person name="Lubec G."/>
        </authorList>
    </citation>
    <scope>NUCLEOTIDE SEQUENCE</scope>
    <source>
        <tissue evidence="2">Skin</tissue>
    </source>
</reference>
<dbReference type="EMBL" id="HACG01025772">
    <property type="protein sequence ID" value="CEK72637.1"/>
    <property type="molecule type" value="Transcribed_RNA"/>
</dbReference>
<sequence>MIATKIIAAVVLIAAVCNIAQAECELDGIEYEDGSPIETFELCYTLECVASRIKMTARPCELFERGAVCKDGSAPKLLKLDDCCRSCEDGSYPKVP</sequence>
<dbReference type="SUPFAM" id="SSF57603">
    <property type="entry name" value="FnI-like domain"/>
    <property type="match status" value="1"/>
</dbReference>
<accession>A0A0B6ZW91</accession>
<organism evidence="2">
    <name type="scientific">Arion vulgaris</name>
    <dbReference type="NCBI Taxonomy" id="1028688"/>
    <lineage>
        <taxon>Eukaryota</taxon>
        <taxon>Metazoa</taxon>
        <taxon>Spiralia</taxon>
        <taxon>Lophotrochozoa</taxon>
        <taxon>Mollusca</taxon>
        <taxon>Gastropoda</taxon>
        <taxon>Heterobranchia</taxon>
        <taxon>Euthyneura</taxon>
        <taxon>Panpulmonata</taxon>
        <taxon>Eupulmonata</taxon>
        <taxon>Stylommatophora</taxon>
        <taxon>Helicina</taxon>
        <taxon>Arionoidea</taxon>
        <taxon>Arionidae</taxon>
        <taxon>Arion</taxon>
    </lineage>
</organism>
<gene>
    <name evidence="2" type="primary">ORF83279</name>
</gene>
<feature type="signal peptide" evidence="1">
    <location>
        <begin position="1"/>
        <end position="22"/>
    </location>
</feature>
<evidence type="ECO:0000256" key="1">
    <source>
        <dbReference type="SAM" id="SignalP"/>
    </source>
</evidence>
<proteinExistence type="predicted"/>
<feature type="chain" id="PRO_5002127201" description="Single domain-containing protein" evidence="1">
    <location>
        <begin position="23"/>
        <end position="96"/>
    </location>
</feature>